<accession>A0A1C7LS53</accession>
<evidence type="ECO:0000313" key="2">
    <source>
        <dbReference type="Proteomes" id="UP000092993"/>
    </source>
</evidence>
<protein>
    <submittedName>
        <fullName evidence="1">Uncharacterized protein</fullName>
    </submittedName>
</protein>
<dbReference type="EMBL" id="LUGG01000023">
    <property type="protein sequence ID" value="OBZ67542.1"/>
    <property type="molecule type" value="Genomic_DNA"/>
</dbReference>
<organism evidence="1 2">
    <name type="scientific">Grifola frondosa</name>
    <name type="common">Maitake</name>
    <name type="synonym">Polyporus frondosus</name>
    <dbReference type="NCBI Taxonomy" id="5627"/>
    <lineage>
        <taxon>Eukaryota</taxon>
        <taxon>Fungi</taxon>
        <taxon>Dikarya</taxon>
        <taxon>Basidiomycota</taxon>
        <taxon>Agaricomycotina</taxon>
        <taxon>Agaricomycetes</taxon>
        <taxon>Polyporales</taxon>
        <taxon>Grifolaceae</taxon>
        <taxon>Grifola</taxon>
    </lineage>
</organism>
<name>A0A1C7LS53_GRIFR</name>
<sequence>MDRKVTKTSLNTRRPLTFPYPFARMRRQFVGAAGLTEYRYPCFCPVFPRRRKRILYSTRPPRSAVDVVLRLTHASRIRKRHLDGSDHVGRGRPK</sequence>
<dbReference type="Proteomes" id="UP000092993">
    <property type="component" value="Unassembled WGS sequence"/>
</dbReference>
<evidence type="ECO:0000313" key="1">
    <source>
        <dbReference type="EMBL" id="OBZ67542.1"/>
    </source>
</evidence>
<proteinExistence type="predicted"/>
<dbReference type="AlphaFoldDB" id="A0A1C7LS53"/>
<keyword evidence="2" id="KW-1185">Reference proteome</keyword>
<comment type="caution">
    <text evidence="1">The sequence shown here is derived from an EMBL/GenBank/DDBJ whole genome shotgun (WGS) entry which is preliminary data.</text>
</comment>
<reference evidence="1 2" key="1">
    <citation type="submission" date="2016-03" db="EMBL/GenBank/DDBJ databases">
        <title>Whole genome sequencing of Grifola frondosa 9006-11.</title>
        <authorList>
            <person name="Min B."/>
            <person name="Park H."/>
            <person name="Kim J.-G."/>
            <person name="Cho H."/>
            <person name="Oh Y.-L."/>
            <person name="Kong W.-S."/>
            <person name="Choi I.-G."/>
        </authorList>
    </citation>
    <scope>NUCLEOTIDE SEQUENCE [LARGE SCALE GENOMIC DNA]</scope>
    <source>
        <strain evidence="1 2">9006-11</strain>
    </source>
</reference>
<gene>
    <name evidence="1" type="ORF">A0H81_12443</name>
</gene>